<proteinExistence type="predicted"/>
<organism evidence="1 2">
    <name type="scientific">Nocardia iowensis</name>
    <dbReference type="NCBI Taxonomy" id="204891"/>
    <lineage>
        <taxon>Bacteria</taxon>
        <taxon>Bacillati</taxon>
        <taxon>Actinomycetota</taxon>
        <taxon>Actinomycetes</taxon>
        <taxon>Mycobacteriales</taxon>
        <taxon>Nocardiaceae</taxon>
        <taxon>Nocardia</taxon>
    </lineage>
</organism>
<dbReference type="EMBL" id="CP078145">
    <property type="protein sequence ID" value="QXN96145.1"/>
    <property type="molecule type" value="Genomic_DNA"/>
</dbReference>
<protein>
    <submittedName>
        <fullName evidence="1">Uncharacterized protein</fullName>
    </submittedName>
</protein>
<reference evidence="1 2" key="1">
    <citation type="submission" date="2021-07" db="EMBL/GenBank/DDBJ databases">
        <title>Whole Genome Sequence of Nocardia Iowensis.</title>
        <authorList>
            <person name="Lamm A."/>
            <person name="Collins-Fairclough A.M."/>
            <person name="Bunk B."/>
            <person name="Sproer C."/>
        </authorList>
    </citation>
    <scope>NUCLEOTIDE SEQUENCE [LARGE SCALE GENOMIC DNA]</scope>
    <source>
        <strain evidence="1 2">NRRL 5646</strain>
    </source>
</reference>
<dbReference type="Proteomes" id="UP000694257">
    <property type="component" value="Chromosome"/>
</dbReference>
<keyword evidence="2" id="KW-1185">Reference proteome</keyword>
<evidence type="ECO:0000313" key="1">
    <source>
        <dbReference type="EMBL" id="QXN96145.1"/>
    </source>
</evidence>
<sequence length="60" mass="6317">MEDPQGRGEVARQCTMASVVVRPDGRHHRIVGEGFGKNTCAGINVGRGGDEGGDRHGEIS</sequence>
<dbReference type="RefSeq" id="WP_218479565.1">
    <property type="nucleotide sequence ID" value="NZ_BAABJN010000015.1"/>
</dbReference>
<gene>
    <name evidence="1" type="ORF">KV110_16860</name>
</gene>
<accession>A0ABX8S2F3</accession>
<name>A0ABX8S2F3_NOCIO</name>
<evidence type="ECO:0000313" key="2">
    <source>
        <dbReference type="Proteomes" id="UP000694257"/>
    </source>
</evidence>